<feature type="domain" description="CBS" evidence="4">
    <location>
        <begin position="218"/>
        <end position="275"/>
    </location>
</feature>
<name>A0A0G9JX56_9BACT</name>
<dbReference type="EMBL" id="JAIQ01000110">
    <property type="protein sequence ID" value="KLD98866.1"/>
    <property type="molecule type" value="Genomic_DNA"/>
</dbReference>
<dbReference type="Gene3D" id="2.60.120.10">
    <property type="entry name" value="Jelly Rolls"/>
    <property type="match status" value="1"/>
</dbReference>
<dbReference type="InterPro" id="IPR005105">
    <property type="entry name" value="GlnD_Uridyltrans_N"/>
</dbReference>
<evidence type="ECO:0000256" key="1">
    <source>
        <dbReference type="ARBA" id="ARBA00023122"/>
    </source>
</evidence>
<sequence>MSILEQKSFISSIHPFENLTANELDDFVESLDIVYFKENQIIQAQESSPKFLYFILKGLVQEKQDDEVLSVYSKNEIFDSISLIESFSKNSFVTAEETICYILPREVFIKILHGNIELEKYFFQSISEKLNNNILHEKNREMANIMIAKVKDARIHKAVIIDTEKTIFEAASIIKKEKIPTILLKDENDEMYIVTDSDFRQKVILNRMDFDDKVVKIATKGLIYINENDFLFNAQLMMAKHGLKRVVVKNDKDEIIGILDQISLSSFFATNIFSVSNQIVKAETVEELKEASLSFIKIIKSLNAKGVKIDFVSRLINQLNKKLLDKLYKILAPKELSEKSCLVVMGSEGRGEQILRTDQDNALIISDDYTISDEELRNFTQNFTETLVDFGFPRCEGNIMISNPYWCRKISDFKELIFTWVNEPSGDNFMNIAIFYDALCVSGDINMIKELKEYLFKVSSNSQTFYAHFAKVISSFDVPLGFFDGFVFNSKDEKHKDEIDIKRGGIFILVQGIRSLCLENRVLNTNTIKRINKLEELGVLENEMAKELIMAFNFLLNLKLKSNLAKLDKNLAIDNYINPNNLNKMEKELLKDSFKIINKLKKNLEFHFKLNYV</sequence>
<dbReference type="CDD" id="cd00038">
    <property type="entry name" value="CAP_ED"/>
    <property type="match status" value="1"/>
</dbReference>
<dbReference type="PROSITE" id="PS51371">
    <property type="entry name" value="CBS"/>
    <property type="match status" value="1"/>
</dbReference>
<dbReference type="PANTHER" id="PTHR43080:SF2">
    <property type="entry name" value="CBS DOMAIN-CONTAINING PROTEIN"/>
    <property type="match status" value="1"/>
</dbReference>
<dbReference type="PATRIC" id="fig|1447256.3.peg.1489"/>
<feature type="domain" description="Cyclic nucleotide-binding" evidence="3">
    <location>
        <begin position="15"/>
        <end position="129"/>
    </location>
</feature>
<dbReference type="Pfam" id="PF03445">
    <property type="entry name" value="DUF294"/>
    <property type="match status" value="1"/>
</dbReference>
<evidence type="ECO:0000259" key="3">
    <source>
        <dbReference type="PROSITE" id="PS50042"/>
    </source>
</evidence>
<comment type="caution">
    <text evidence="5">The sequence shown here is derived from an EMBL/GenBank/DDBJ whole genome shotgun (WGS) entry which is preliminary data.</text>
</comment>
<dbReference type="Gene3D" id="3.10.580.10">
    <property type="entry name" value="CBS-domain"/>
    <property type="match status" value="1"/>
</dbReference>
<dbReference type="Pfam" id="PF00027">
    <property type="entry name" value="cNMP_binding"/>
    <property type="match status" value="1"/>
</dbReference>
<accession>A0A0G9JX56</accession>
<dbReference type="RefSeq" id="WP_046996861.1">
    <property type="nucleotide sequence ID" value="NZ_JAIQ01000110.1"/>
</dbReference>
<evidence type="ECO:0000259" key="4">
    <source>
        <dbReference type="PROSITE" id="PS51371"/>
    </source>
</evidence>
<dbReference type="InterPro" id="IPR018490">
    <property type="entry name" value="cNMP-bd_dom_sf"/>
</dbReference>
<dbReference type="Pfam" id="PF00571">
    <property type="entry name" value="CBS"/>
    <property type="match status" value="1"/>
</dbReference>
<evidence type="ECO:0000313" key="6">
    <source>
        <dbReference type="Proteomes" id="UP000035514"/>
    </source>
</evidence>
<dbReference type="InterPro" id="IPR051257">
    <property type="entry name" value="Diverse_CBS-Domain"/>
</dbReference>
<gene>
    <name evidence="5" type="ORF">AA20_07640</name>
</gene>
<dbReference type="InterPro" id="IPR000644">
    <property type="entry name" value="CBS_dom"/>
</dbReference>
<reference evidence="5 6" key="1">
    <citation type="submission" date="2014-01" db="EMBL/GenBank/DDBJ databases">
        <title>Development of a Comparative Genomic Fingerprinting Assay for High Resolution Genotyping of Arcobacter butzleri.</title>
        <authorList>
            <person name="Webb A.L."/>
            <person name="Inglis G.D."/>
            <person name="Kruczkiewicz P."/>
            <person name="Selinger L.B."/>
            <person name="Taboada E.N."/>
        </authorList>
    </citation>
    <scope>NUCLEOTIDE SEQUENCE [LARGE SCALE GENOMIC DNA]</scope>
    <source>
        <strain evidence="5 6">L348</strain>
    </source>
</reference>
<evidence type="ECO:0000313" key="5">
    <source>
        <dbReference type="EMBL" id="KLD98866.1"/>
    </source>
</evidence>
<dbReference type="Pfam" id="PF10335">
    <property type="entry name" value="DUF294_C"/>
    <property type="match status" value="1"/>
</dbReference>
<dbReference type="InterPro" id="IPR014710">
    <property type="entry name" value="RmlC-like_jellyroll"/>
</dbReference>
<dbReference type="SUPFAM" id="SSF54631">
    <property type="entry name" value="CBS-domain pair"/>
    <property type="match status" value="1"/>
</dbReference>
<keyword evidence="1 2" id="KW-0129">CBS domain</keyword>
<protein>
    <submittedName>
        <fullName evidence="5">Cyclic nucleotide-binding protein</fullName>
    </submittedName>
</protein>
<dbReference type="InterPro" id="IPR000595">
    <property type="entry name" value="cNMP-bd_dom"/>
</dbReference>
<dbReference type="AlphaFoldDB" id="A0A0G9JX56"/>
<dbReference type="PROSITE" id="PS50042">
    <property type="entry name" value="CNMP_BINDING_3"/>
    <property type="match status" value="1"/>
</dbReference>
<proteinExistence type="predicted"/>
<dbReference type="InterPro" id="IPR018821">
    <property type="entry name" value="DUF294_put_nucleoTrafse_sb-bd"/>
</dbReference>
<dbReference type="PANTHER" id="PTHR43080">
    <property type="entry name" value="CBS DOMAIN-CONTAINING PROTEIN CBSX3, MITOCHONDRIAL"/>
    <property type="match status" value="1"/>
</dbReference>
<organism evidence="5 6">
    <name type="scientific">Aliarcobacter butzleri L348</name>
    <dbReference type="NCBI Taxonomy" id="1447256"/>
    <lineage>
        <taxon>Bacteria</taxon>
        <taxon>Pseudomonadati</taxon>
        <taxon>Campylobacterota</taxon>
        <taxon>Epsilonproteobacteria</taxon>
        <taxon>Campylobacterales</taxon>
        <taxon>Arcobacteraceae</taxon>
        <taxon>Aliarcobacter</taxon>
    </lineage>
</organism>
<evidence type="ECO:0000256" key="2">
    <source>
        <dbReference type="PROSITE-ProRule" id="PRU00703"/>
    </source>
</evidence>
<dbReference type="SMART" id="SM00116">
    <property type="entry name" value="CBS"/>
    <property type="match status" value="2"/>
</dbReference>
<dbReference type="GO" id="GO:0008773">
    <property type="term" value="F:[protein-PII] uridylyltransferase activity"/>
    <property type="evidence" value="ECO:0007669"/>
    <property type="project" value="InterPro"/>
</dbReference>
<dbReference type="InterPro" id="IPR046342">
    <property type="entry name" value="CBS_dom_sf"/>
</dbReference>
<dbReference type="Proteomes" id="UP000035514">
    <property type="component" value="Unassembled WGS sequence"/>
</dbReference>
<dbReference type="CDD" id="cd05401">
    <property type="entry name" value="NT_GlnE_GlnD_like"/>
    <property type="match status" value="1"/>
</dbReference>
<dbReference type="SMART" id="SM00100">
    <property type="entry name" value="cNMP"/>
    <property type="match status" value="1"/>
</dbReference>
<dbReference type="SUPFAM" id="SSF51206">
    <property type="entry name" value="cAMP-binding domain-like"/>
    <property type="match status" value="1"/>
</dbReference>